<evidence type="ECO:0008006" key="3">
    <source>
        <dbReference type="Google" id="ProtNLM"/>
    </source>
</evidence>
<gene>
    <name evidence="1" type="ordered locus">Bpet1276</name>
</gene>
<name>A9IDT4_BORPD</name>
<dbReference type="Pfam" id="PF10649">
    <property type="entry name" value="DUF2478"/>
    <property type="match status" value="1"/>
</dbReference>
<dbReference type="KEGG" id="bpt:Bpet1276"/>
<dbReference type="AlphaFoldDB" id="A9IDT4"/>
<evidence type="ECO:0000313" key="1">
    <source>
        <dbReference type="EMBL" id="CAP41610.1"/>
    </source>
</evidence>
<organism evidence="1 2">
    <name type="scientific">Bordetella petrii (strain ATCC BAA-461 / DSM 12804 / CCUG 43448 / CIP 107267 / Se-1111R)</name>
    <dbReference type="NCBI Taxonomy" id="340100"/>
    <lineage>
        <taxon>Bacteria</taxon>
        <taxon>Pseudomonadati</taxon>
        <taxon>Pseudomonadota</taxon>
        <taxon>Betaproteobacteria</taxon>
        <taxon>Burkholderiales</taxon>
        <taxon>Alcaligenaceae</taxon>
        <taxon>Bordetella</taxon>
    </lineage>
</organism>
<dbReference type="Proteomes" id="UP000001225">
    <property type="component" value="Chromosome"/>
</dbReference>
<dbReference type="InterPro" id="IPR018912">
    <property type="entry name" value="DUF2478"/>
</dbReference>
<protein>
    <recommendedName>
        <fullName evidence="3">DUF2478 domain-containing protein</fullName>
    </recommendedName>
</protein>
<evidence type="ECO:0000313" key="2">
    <source>
        <dbReference type="Proteomes" id="UP000001225"/>
    </source>
</evidence>
<dbReference type="EMBL" id="AM902716">
    <property type="protein sequence ID" value="CAP41610.1"/>
    <property type="molecule type" value="Genomic_DNA"/>
</dbReference>
<proteinExistence type="predicted"/>
<accession>A9IDT4</accession>
<sequence>MVLNPVVSVPVAALVYGKSSRGADALLADFARDQLARGRRLHGLLQHEITPTDGGRPQRRLSDLRSGRLYRLSQDLGSGSQACSLDAGALAVASEVLREALDAHAELVIVNRYGAIEAAGGGFAQEMLALMSNGIPLLTVVSATLLPEWRRFTGQAGLELPVARAPLQAWFEQVAVPRQAARTGGASA</sequence>
<reference evidence="1 2" key="1">
    <citation type="journal article" date="2008" name="BMC Genomics">
        <title>The missing link: Bordetella petrii is endowed with both the metabolic versatility of environmental bacteria and virulence traits of pathogenic Bordetellae.</title>
        <authorList>
            <person name="Gross R."/>
            <person name="Guzman C.A."/>
            <person name="Sebaihia M."/>
            <person name="Martins Dos Santos V.A."/>
            <person name="Pieper D.H."/>
            <person name="Koebnik R."/>
            <person name="Lechner M."/>
            <person name="Bartels D."/>
            <person name="Buhrmester J."/>
            <person name="Choudhuri J.V."/>
            <person name="Ebensen T."/>
            <person name="Gaigalat L."/>
            <person name="Herrmann S."/>
            <person name="Khachane A.N."/>
            <person name="Larisch C."/>
            <person name="Link S."/>
            <person name="Linke B."/>
            <person name="Meyer F."/>
            <person name="Mormann S."/>
            <person name="Nakunst D."/>
            <person name="Rueckert C."/>
            <person name="Schneiker-Bekel S."/>
            <person name="Schulze K."/>
            <person name="Vorhoelter F.J."/>
            <person name="Yevsa T."/>
            <person name="Engle J.T."/>
            <person name="Goldman W.E."/>
            <person name="Puehler A."/>
            <person name="Goebel U.B."/>
            <person name="Goesmann A."/>
            <person name="Bloecker H."/>
            <person name="Kaiser O."/>
            <person name="Martinez-Arias R."/>
        </authorList>
    </citation>
    <scope>NUCLEOTIDE SEQUENCE [LARGE SCALE GENOMIC DNA]</scope>
    <source>
        <strain evidence="2">ATCC BAA-461 / DSM 12804 / CCUG 43448 / CIP 107267 / Se-1111R</strain>
    </source>
</reference>
<keyword evidence="2" id="KW-1185">Reference proteome</keyword>
<dbReference type="STRING" id="94624.Bpet1276"/>
<dbReference type="eggNOG" id="COG1618">
    <property type="taxonomic scope" value="Bacteria"/>
</dbReference>